<protein>
    <recommendedName>
        <fullName evidence="6">Ribosomal RNA small subunit methyltransferase I</fullName>
        <ecNumber evidence="6">2.1.1.198</ecNumber>
    </recommendedName>
    <alternativeName>
        <fullName evidence="6">16S rRNA 2'-O-ribose C1402 methyltransferase</fullName>
    </alternativeName>
    <alternativeName>
        <fullName evidence="6">rRNA (cytidine-2'-O-)-methyltransferase RsmI</fullName>
    </alternativeName>
</protein>
<dbReference type="PROSITE" id="PS01296">
    <property type="entry name" value="RSMI"/>
    <property type="match status" value="1"/>
</dbReference>
<evidence type="ECO:0000256" key="3">
    <source>
        <dbReference type="ARBA" id="ARBA00022603"/>
    </source>
</evidence>
<evidence type="ECO:0000256" key="7">
    <source>
        <dbReference type="SAM" id="MobiDB-lite"/>
    </source>
</evidence>
<dbReference type="EC" id="2.1.1.198" evidence="6"/>
<keyword evidence="5 6" id="KW-0949">S-adenosyl-L-methionine</keyword>
<name>A0ABR9JC15_9MICC</name>
<gene>
    <name evidence="6" type="primary">rsmI</name>
    <name evidence="9" type="ORF">H4W27_000583</name>
</gene>
<organism evidence="9 10">
    <name type="scientific">Nesterenkonia lutea</name>
    <dbReference type="NCBI Taxonomy" id="272919"/>
    <lineage>
        <taxon>Bacteria</taxon>
        <taxon>Bacillati</taxon>
        <taxon>Actinomycetota</taxon>
        <taxon>Actinomycetes</taxon>
        <taxon>Micrococcales</taxon>
        <taxon>Micrococcaceae</taxon>
        <taxon>Nesterenkonia</taxon>
    </lineage>
</organism>
<feature type="compositionally biased region" description="Acidic residues" evidence="7">
    <location>
        <begin position="1"/>
        <end position="26"/>
    </location>
</feature>
<dbReference type="Proteomes" id="UP000643525">
    <property type="component" value="Unassembled WGS sequence"/>
</dbReference>
<dbReference type="HAMAP" id="MF_01877">
    <property type="entry name" value="16SrRNA_methyltr_I"/>
    <property type="match status" value="1"/>
</dbReference>
<sequence length="330" mass="34390">MDSGEADGSDDTLEDTFDEASEDTLEEQPAQEATLQSAGASTLWDTPIVLAATPIGNLGDATDRLKRLLASAEVIAAEDTRTARHLARALGVETHARLVSLHEHNEASRAEELVAQATTGTHILVVSDAGMPSVSDPGFRLVEAAIASGVGVTVAPGASAVTTALALSGLPTDRFTFAGFVPRKAGERKKLLTRLAGEEWTTVLFESPHRVAATLAEFAAALGEDRPAALARELTKRYEEVLRGGLGELAAQAAERRLRGEMVLVLGGASAAGTGAEAPSLTELADVVLQKVAEGTKLKTAAKELGAAHSLPASDIYDAALARRRTEKSI</sequence>
<dbReference type="InterPro" id="IPR014776">
    <property type="entry name" value="4pyrrole_Mease_sub2"/>
</dbReference>
<evidence type="ECO:0000256" key="6">
    <source>
        <dbReference type="HAMAP-Rule" id="MF_01877"/>
    </source>
</evidence>
<comment type="subcellular location">
    <subcellularLocation>
        <location evidence="6">Cytoplasm</location>
    </subcellularLocation>
</comment>
<dbReference type="SUPFAM" id="SSF53790">
    <property type="entry name" value="Tetrapyrrole methylase"/>
    <property type="match status" value="1"/>
</dbReference>
<reference evidence="9 10" key="1">
    <citation type="submission" date="2020-10" db="EMBL/GenBank/DDBJ databases">
        <title>Sequencing the genomes of 1000 actinobacteria strains.</title>
        <authorList>
            <person name="Klenk H.-P."/>
        </authorList>
    </citation>
    <scope>NUCLEOTIDE SEQUENCE [LARGE SCALE GENOMIC DNA]</scope>
    <source>
        <strain evidence="9 10">DSM 15666</strain>
    </source>
</reference>
<evidence type="ECO:0000313" key="9">
    <source>
        <dbReference type="EMBL" id="MBE1523465.1"/>
    </source>
</evidence>
<proteinExistence type="inferred from homology"/>
<dbReference type="Gene3D" id="3.30.950.10">
    <property type="entry name" value="Methyltransferase, Cobalt-precorrin-4 Transmethylase, Domain 2"/>
    <property type="match status" value="1"/>
</dbReference>
<dbReference type="CDD" id="cd11648">
    <property type="entry name" value="RsmI"/>
    <property type="match status" value="1"/>
</dbReference>
<dbReference type="GO" id="GO:0032259">
    <property type="term" value="P:methylation"/>
    <property type="evidence" value="ECO:0007669"/>
    <property type="project" value="UniProtKB-KW"/>
</dbReference>
<dbReference type="InterPro" id="IPR035996">
    <property type="entry name" value="4pyrrol_Methylase_sf"/>
</dbReference>
<evidence type="ECO:0000256" key="1">
    <source>
        <dbReference type="ARBA" id="ARBA00022490"/>
    </source>
</evidence>
<keyword evidence="3 6" id="KW-0489">Methyltransferase</keyword>
<accession>A0ABR9JC15</accession>
<dbReference type="PANTHER" id="PTHR46111:SF1">
    <property type="entry name" value="RIBOSOMAL RNA SMALL SUBUNIT METHYLTRANSFERASE I"/>
    <property type="match status" value="1"/>
</dbReference>
<dbReference type="GO" id="GO:0008168">
    <property type="term" value="F:methyltransferase activity"/>
    <property type="evidence" value="ECO:0007669"/>
    <property type="project" value="UniProtKB-KW"/>
</dbReference>
<dbReference type="Pfam" id="PF00590">
    <property type="entry name" value="TP_methylase"/>
    <property type="match status" value="1"/>
</dbReference>
<feature type="region of interest" description="Disordered" evidence="7">
    <location>
        <begin position="1"/>
        <end position="38"/>
    </location>
</feature>
<comment type="catalytic activity">
    <reaction evidence="6">
        <text>cytidine(1402) in 16S rRNA + S-adenosyl-L-methionine = 2'-O-methylcytidine(1402) in 16S rRNA + S-adenosyl-L-homocysteine + H(+)</text>
        <dbReference type="Rhea" id="RHEA:42924"/>
        <dbReference type="Rhea" id="RHEA-COMP:10285"/>
        <dbReference type="Rhea" id="RHEA-COMP:10286"/>
        <dbReference type="ChEBI" id="CHEBI:15378"/>
        <dbReference type="ChEBI" id="CHEBI:57856"/>
        <dbReference type="ChEBI" id="CHEBI:59789"/>
        <dbReference type="ChEBI" id="CHEBI:74495"/>
        <dbReference type="ChEBI" id="CHEBI:82748"/>
        <dbReference type="EC" id="2.1.1.198"/>
    </reaction>
</comment>
<dbReference type="InterPro" id="IPR018063">
    <property type="entry name" value="SAM_MeTrfase_RsmI_CS"/>
</dbReference>
<evidence type="ECO:0000313" key="10">
    <source>
        <dbReference type="Proteomes" id="UP000643525"/>
    </source>
</evidence>
<dbReference type="InterPro" id="IPR008189">
    <property type="entry name" value="rRNA_ssu_MeTfrase_I"/>
</dbReference>
<comment type="function">
    <text evidence="6">Catalyzes the 2'-O-methylation of the ribose of cytidine 1402 (C1402) in 16S rRNA.</text>
</comment>
<dbReference type="RefSeq" id="WP_192594619.1">
    <property type="nucleotide sequence ID" value="NZ_BAAALJ010000017.1"/>
</dbReference>
<dbReference type="EMBL" id="JADBED010000001">
    <property type="protein sequence ID" value="MBE1523465.1"/>
    <property type="molecule type" value="Genomic_DNA"/>
</dbReference>
<comment type="caution">
    <text evidence="9">The sequence shown here is derived from an EMBL/GenBank/DDBJ whole genome shotgun (WGS) entry which is preliminary data.</text>
</comment>
<keyword evidence="10" id="KW-1185">Reference proteome</keyword>
<dbReference type="InterPro" id="IPR000878">
    <property type="entry name" value="4pyrrol_Mease"/>
</dbReference>
<keyword evidence="4 6" id="KW-0808">Transferase</keyword>
<feature type="domain" description="Tetrapyrrole methylase" evidence="8">
    <location>
        <begin position="48"/>
        <end position="250"/>
    </location>
</feature>
<evidence type="ECO:0000256" key="5">
    <source>
        <dbReference type="ARBA" id="ARBA00022691"/>
    </source>
</evidence>
<dbReference type="PIRSF" id="PIRSF005917">
    <property type="entry name" value="MTase_YraL"/>
    <property type="match status" value="1"/>
</dbReference>
<dbReference type="PANTHER" id="PTHR46111">
    <property type="entry name" value="RIBOSOMAL RNA SMALL SUBUNIT METHYLTRANSFERASE I"/>
    <property type="match status" value="1"/>
</dbReference>
<keyword evidence="1 6" id="KW-0963">Cytoplasm</keyword>
<dbReference type="NCBIfam" id="TIGR00096">
    <property type="entry name" value="16S rRNA (cytidine(1402)-2'-O)-methyltransferase"/>
    <property type="match status" value="1"/>
</dbReference>
<dbReference type="InterPro" id="IPR014777">
    <property type="entry name" value="4pyrrole_Mease_sub1"/>
</dbReference>
<comment type="similarity">
    <text evidence="6">Belongs to the methyltransferase superfamily. RsmI family.</text>
</comment>
<dbReference type="Gene3D" id="3.40.1010.10">
    <property type="entry name" value="Cobalt-precorrin-4 Transmethylase, Domain 1"/>
    <property type="match status" value="1"/>
</dbReference>
<keyword evidence="2 6" id="KW-0698">rRNA processing</keyword>
<evidence type="ECO:0000256" key="2">
    <source>
        <dbReference type="ARBA" id="ARBA00022552"/>
    </source>
</evidence>
<evidence type="ECO:0000256" key="4">
    <source>
        <dbReference type="ARBA" id="ARBA00022679"/>
    </source>
</evidence>
<evidence type="ECO:0000259" key="8">
    <source>
        <dbReference type="Pfam" id="PF00590"/>
    </source>
</evidence>